<accession>A0A4V2PHL1</accession>
<dbReference type="OrthoDB" id="4952043at2"/>
<comment type="caution">
    <text evidence="2">The sequence shown here is derived from an EMBL/GenBank/DDBJ whole genome shotgun (WGS) entry which is preliminary data.</text>
</comment>
<dbReference type="InterPro" id="IPR036388">
    <property type="entry name" value="WH-like_DNA-bd_sf"/>
</dbReference>
<feature type="domain" description="Winged helix DNA-binding" evidence="1">
    <location>
        <begin position="25"/>
        <end position="102"/>
    </location>
</feature>
<proteinExistence type="predicted"/>
<sequence length="122" mass="12837">MTDGDTADTGDGAPGRDPLLETGPRLALCALLQGAEWVDFATARDMLDVSDSAISKHSRTLEDAGYLDVRKGSIGRRPRTWFRLSPRGRVALTGHLAWLTSLSRAVGDRDTDAAAADAGGGA</sequence>
<dbReference type="Gene3D" id="1.10.10.10">
    <property type="entry name" value="Winged helix-like DNA-binding domain superfamily/Winged helix DNA-binding domain"/>
    <property type="match status" value="1"/>
</dbReference>
<dbReference type="PANTHER" id="PTHR37318:SF1">
    <property type="entry name" value="BSL7504 PROTEIN"/>
    <property type="match status" value="1"/>
</dbReference>
<name>A0A4V2PHL1_PSEEN</name>
<evidence type="ECO:0000313" key="3">
    <source>
        <dbReference type="Proteomes" id="UP000295560"/>
    </source>
</evidence>
<dbReference type="AlphaFoldDB" id="A0A4V2PHL1"/>
<evidence type="ECO:0000313" key="2">
    <source>
        <dbReference type="EMBL" id="TCK21146.1"/>
    </source>
</evidence>
<evidence type="ECO:0000259" key="1">
    <source>
        <dbReference type="Pfam" id="PF13601"/>
    </source>
</evidence>
<dbReference type="InterPro" id="IPR036390">
    <property type="entry name" value="WH_DNA-bd_sf"/>
</dbReference>
<organism evidence="2 3">
    <name type="scientific">Pseudonocardia endophytica</name>
    <dbReference type="NCBI Taxonomy" id="401976"/>
    <lineage>
        <taxon>Bacteria</taxon>
        <taxon>Bacillati</taxon>
        <taxon>Actinomycetota</taxon>
        <taxon>Actinomycetes</taxon>
        <taxon>Pseudonocardiales</taxon>
        <taxon>Pseudonocardiaceae</taxon>
        <taxon>Pseudonocardia</taxon>
    </lineage>
</organism>
<protein>
    <submittedName>
        <fullName evidence="2">Winged helix DNA-binding protein</fullName>
    </submittedName>
</protein>
<dbReference type="SUPFAM" id="SSF46785">
    <property type="entry name" value="Winged helix' DNA-binding domain"/>
    <property type="match status" value="1"/>
</dbReference>
<dbReference type="Proteomes" id="UP000295560">
    <property type="component" value="Unassembled WGS sequence"/>
</dbReference>
<keyword evidence="2" id="KW-0238">DNA-binding</keyword>
<dbReference type="Pfam" id="PF13601">
    <property type="entry name" value="HTH_34"/>
    <property type="match status" value="1"/>
</dbReference>
<dbReference type="EMBL" id="SMFZ01000002">
    <property type="protein sequence ID" value="TCK21146.1"/>
    <property type="molecule type" value="Genomic_DNA"/>
</dbReference>
<dbReference type="PANTHER" id="PTHR37318">
    <property type="entry name" value="BSL7504 PROTEIN"/>
    <property type="match status" value="1"/>
</dbReference>
<dbReference type="GO" id="GO:0003677">
    <property type="term" value="F:DNA binding"/>
    <property type="evidence" value="ECO:0007669"/>
    <property type="project" value="UniProtKB-KW"/>
</dbReference>
<gene>
    <name evidence="2" type="ORF">EV378_5125</name>
</gene>
<dbReference type="InterPro" id="IPR027395">
    <property type="entry name" value="WH_DNA-bd_dom"/>
</dbReference>
<dbReference type="RefSeq" id="WP_132429930.1">
    <property type="nucleotide sequence ID" value="NZ_SMFZ01000002.1"/>
</dbReference>
<reference evidence="2 3" key="1">
    <citation type="submission" date="2019-03" db="EMBL/GenBank/DDBJ databases">
        <title>Sequencing the genomes of 1000 actinobacteria strains.</title>
        <authorList>
            <person name="Klenk H.-P."/>
        </authorList>
    </citation>
    <scope>NUCLEOTIDE SEQUENCE [LARGE SCALE GENOMIC DNA]</scope>
    <source>
        <strain evidence="2 3">DSM 44969</strain>
    </source>
</reference>
<keyword evidence="3" id="KW-1185">Reference proteome</keyword>